<proteinExistence type="predicted"/>
<feature type="domain" description="Chromosomal replication initiator DnaA C-terminal" evidence="1">
    <location>
        <begin position="88"/>
        <end position="159"/>
    </location>
</feature>
<dbReference type="GO" id="GO:0005524">
    <property type="term" value="F:ATP binding"/>
    <property type="evidence" value="ECO:0007669"/>
    <property type="project" value="InterPro"/>
</dbReference>
<dbReference type="SUPFAM" id="SSF48295">
    <property type="entry name" value="TrpR-like"/>
    <property type="match status" value="1"/>
</dbReference>
<dbReference type="GO" id="GO:0006270">
    <property type="term" value="P:DNA replication initiation"/>
    <property type="evidence" value="ECO:0007669"/>
    <property type="project" value="InterPro"/>
</dbReference>
<dbReference type="Gene3D" id="1.10.1750.10">
    <property type="match status" value="1"/>
</dbReference>
<name>A0A7J4X4G5_AGRVI</name>
<evidence type="ECO:0000259" key="1">
    <source>
        <dbReference type="SMART" id="SM00760"/>
    </source>
</evidence>
<evidence type="ECO:0000313" key="2">
    <source>
        <dbReference type="EMBL" id="KAA3527068.1"/>
    </source>
</evidence>
<dbReference type="GO" id="GO:0006275">
    <property type="term" value="P:regulation of DNA replication"/>
    <property type="evidence" value="ECO:0007669"/>
    <property type="project" value="InterPro"/>
</dbReference>
<comment type="caution">
    <text evidence="2">The sequence shown here is derived from an EMBL/GenBank/DDBJ whole genome shotgun (WGS) entry which is preliminary data.</text>
</comment>
<organism evidence="2 3">
    <name type="scientific">Agrobacterium vitis</name>
    <name type="common">Rhizobium vitis</name>
    <dbReference type="NCBI Taxonomy" id="373"/>
    <lineage>
        <taxon>Bacteria</taxon>
        <taxon>Pseudomonadati</taxon>
        <taxon>Pseudomonadota</taxon>
        <taxon>Alphaproteobacteria</taxon>
        <taxon>Hyphomicrobiales</taxon>
        <taxon>Rhizobiaceae</taxon>
        <taxon>Rhizobium/Agrobacterium group</taxon>
        <taxon>Agrobacterium</taxon>
    </lineage>
</organism>
<dbReference type="InterPro" id="IPR013159">
    <property type="entry name" value="DnaA_C"/>
</dbReference>
<dbReference type="SMART" id="SM00760">
    <property type="entry name" value="Bac_DnaA_C"/>
    <property type="match status" value="1"/>
</dbReference>
<gene>
    <name evidence="2" type="ORF">DXT89_14135</name>
</gene>
<sequence>MIQERQFTSAGEMMAAAAALRRKLFNPPNRKTEIVAIQEPKRRVEDIPMWEMVPTLFDSHVEVYHTHLRILEMVENGEIEYSSPARKTMNAIAAEVMKEYPEFTLSDLRSRRRIPKLCLAKHHVVYEIRAQRPDLSYPMIGTFMGGKDHTTVMHSYNKFKDMLEYRSQKSKGAA</sequence>
<dbReference type="GO" id="GO:0043565">
    <property type="term" value="F:sequence-specific DNA binding"/>
    <property type="evidence" value="ECO:0007669"/>
    <property type="project" value="InterPro"/>
</dbReference>
<evidence type="ECO:0000313" key="3">
    <source>
        <dbReference type="Proteomes" id="UP000436911"/>
    </source>
</evidence>
<dbReference type="Proteomes" id="UP000436911">
    <property type="component" value="Unassembled WGS sequence"/>
</dbReference>
<reference evidence="2 3" key="1">
    <citation type="submission" date="2018-08" db="EMBL/GenBank/DDBJ databases">
        <title>Genome sequencing of Agrobacterium vitis strain ICMP 10754.</title>
        <authorList>
            <person name="Visnovsky S.B."/>
            <person name="Pitman A.R."/>
        </authorList>
    </citation>
    <scope>NUCLEOTIDE SEQUENCE [LARGE SCALE GENOMIC DNA]</scope>
    <source>
        <strain evidence="2 3">ICMP 10754</strain>
    </source>
</reference>
<protein>
    <recommendedName>
        <fullName evidence="1">Chromosomal replication initiator DnaA C-terminal domain-containing protein</fullName>
    </recommendedName>
</protein>
<dbReference type="EMBL" id="QUSG01000006">
    <property type="protein sequence ID" value="KAA3527068.1"/>
    <property type="molecule type" value="Genomic_DNA"/>
</dbReference>
<accession>A0A7J4X4G5</accession>
<dbReference type="CDD" id="cd06571">
    <property type="entry name" value="Bac_DnaA_C"/>
    <property type="match status" value="1"/>
</dbReference>
<dbReference type="RefSeq" id="WP_149916820.1">
    <property type="nucleotide sequence ID" value="NZ_QUSG01000006.1"/>
</dbReference>
<dbReference type="InterPro" id="IPR010921">
    <property type="entry name" value="Trp_repressor/repl_initiator"/>
</dbReference>
<dbReference type="Pfam" id="PF08299">
    <property type="entry name" value="Bac_DnaA_C"/>
    <property type="match status" value="1"/>
</dbReference>
<dbReference type="AlphaFoldDB" id="A0A7J4X4G5"/>